<evidence type="ECO:0000256" key="4">
    <source>
        <dbReference type="ARBA" id="ARBA00011159"/>
    </source>
</evidence>
<feature type="domain" description="EF-hand" evidence="14">
    <location>
        <begin position="96"/>
        <end position="131"/>
    </location>
</feature>
<proteinExistence type="predicted"/>
<evidence type="ECO:0000259" key="13">
    <source>
        <dbReference type="PROSITE" id="PS50031"/>
    </source>
</evidence>
<dbReference type="EMBL" id="JAQHRD010000005">
    <property type="protein sequence ID" value="KAJ6441053.1"/>
    <property type="molecule type" value="Genomic_DNA"/>
</dbReference>
<evidence type="ECO:0000256" key="9">
    <source>
        <dbReference type="ARBA" id="ARBA00023203"/>
    </source>
</evidence>
<evidence type="ECO:0000256" key="7">
    <source>
        <dbReference type="ARBA" id="ARBA00022837"/>
    </source>
</evidence>
<feature type="compositionally biased region" description="Low complexity" evidence="12">
    <location>
        <begin position="160"/>
        <end position="169"/>
    </location>
</feature>
<feature type="compositionally biased region" description="Low complexity" evidence="12">
    <location>
        <begin position="188"/>
        <end position="200"/>
    </location>
</feature>
<dbReference type="GO" id="GO:0016197">
    <property type="term" value="P:endosomal transport"/>
    <property type="evidence" value="ECO:0007669"/>
    <property type="project" value="TreeGrafter"/>
</dbReference>
<keyword evidence="10" id="KW-0963">Cytoplasm</keyword>
<dbReference type="GO" id="GO:0006897">
    <property type="term" value="P:endocytosis"/>
    <property type="evidence" value="ECO:0007669"/>
    <property type="project" value="UniProtKB-KW"/>
</dbReference>
<keyword evidence="6" id="KW-0967">Endosome</keyword>
<keyword evidence="9" id="KW-0009">Actin-binding</keyword>
<evidence type="ECO:0000256" key="10">
    <source>
        <dbReference type="ARBA" id="ARBA00023212"/>
    </source>
</evidence>
<accession>A0AB34FPJ5</accession>
<dbReference type="InterPro" id="IPR002048">
    <property type="entry name" value="EF_hand_dom"/>
</dbReference>
<feature type="compositionally biased region" description="Basic and acidic residues" evidence="12">
    <location>
        <begin position="1"/>
        <end position="12"/>
    </location>
</feature>
<keyword evidence="8" id="KW-0175">Coiled coil</keyword>
<dbReference type="GO" id="GO:0003779">
    <property type="term" value="F:actin binding"/>
    <property type="evidence" value="ECO:0007669"/>
    <property type="project" value="UniProtKB-KW"/>
</dbReference>
<evidence type="ECO:0000256" key="12">
    <source>
        <dbReference type="SAM" id="MobiDB-lite"/>
    </source>
</evidence>
<dbReference type="CDD" id="cd00052">
    <property type="entry name" value="EH"/>
    <property type="match status" value="1"/>
</dbReference>
<evidence type="ECO:0000256" key="11">
    <source>
        <dbReference type="ARBA" id="ARBA00025194"/>
    </source>
</evidence>
<dbReference type="GO" id="GO:0005886">
    <property type="term" value="C:plasma membrane"/>
    <property type="evidence" value="ECO:0007669"/>
    <property type="project" value="UniProtKB-SubCell"/>
</dbReference>
<dbReference type="Proteomes" id="UP001163105">
    <property type="component" value="Unassembled WGS sequence"/>
</dbReference>
<comment type="subunit">
    <text evidence="4">Component of the PAN1 actin cytoskeleton-regulatory complex.</text>
</comment>
<evidence type="ECO:0000256" key="6">
    <source>
        <dbReference type="ARBA" id="ARBA00022753"/>
    </source>
</evidence>
<evidence type="ECO:0000259" key="14">
    <source>
        <dbReference type="PROSITE" id="PS50222"/>
    </source>
</evidence>
<evidence type="ECO:0000256" key="1">
    <source>
        <dbReference type="ARBA" id="ARBA00004125"/>
    </source>
</evidence>
<comment type="caution">
    <text evidence="15">The sequence shown here is derived from an EMBL/GenBank/DDBJ whole genome shotgun (WGS) entry which is preliminary data.</text>
</comment>
<dbReference type="PANTHER" id="PTHR11216">
    <property type="entry name" value="EH DOMAIN"/>
    <property type="match status" value="1"/>
</dbReference>
<organism evidence="15 16">
    <name type="scientific">Purpureocillium lavendulum</name>
    <dbReference type="NCBI Taxonomy" id="1247861"/>
    <lineage>
        <taxon>Eukaryota</taxon>
        <taxon>Fungi</taxon>
        <taxon>Dikarya</taxon>
        <taxon>Ascomycota</taxon>
        <taxon>Pezizomycotina</taxon>
        <taxon>Sordariomycetes</taxon>
        <taxon>Hypocreomycetidae</taxon>
        <taxon>Hypocreales</taxon>
        <taxon>Ophiocordycipitaceae</taxon>
        <taxon>Purpureocillium</taxon>
    </lineage>
</organism>
<dbReference type="PROSITE" id="PS00018">
    <property type="entry name" value="EF_HAND_1"/>
    <property type="match status" value="1"/>
</dbReference>
<dbReference type="Gene3D" id="1.10.238.10">
    <property type="entry name" value="EF-hand"/>
    <property type="match status" value="1"/>
</dbReference>
<evidence type="ECO:0000313" key="15">
    <source>
        <dbReference type="EMBL" id="KAJ6441053.1"/>
    </source>
</evidence>
<comment type="subcellular location">
    <subcellularLocation>
        <location evidence="3">Cell membrane</location>
        <topology evidence="3">Peripheral membrane protein</topology>
        <orientation evidence="3">Cytoplasmic side</orientation>
    </subcellularLocation>
    <subcellularLocation>
        <location evidence="2">Cytoplasm</location>
        <location evidence="2">Cytoskeleton</location>
        <location evidence="2">Actin patch</location>
    </subcellularLocation>
    <subcellularLocation>
        <location evidence="1">Endosome membrane</location>
        <topology evidence="1">Peripheral membrane protein</topology>
        <orientation evidence="1">Cytoplasmic side</orientation>
    </subcellularLocation>
</comment>
<dbReference type="PROSITE" id="PS50031">
    <property type="entry name" value="EH"/>
    <property type="match status" value="1"/>
</dbReference>
<feature type="region of interest" description="Disordered" evidence="12">
    <location>
        <begin position="138"/>
        <end position="221"/>
    </location>
</feature>
<evidence type="ECO:0000256" key="8">
    <source>
        <dbReference type="ARBA" id="ARBA00023054"/>
    </source>
</evidence>
<feature type="compositionally biased region" description="Pro residues" evidence="12">
    <location>
        <begin position="170"/>
        <end position="187"/>
    </location>
</feature>
<dbReference type="GO" id="GO:0005509">
    <property type="term" value="F:calcium ion binding"/>
    <property type="evidence" value="ECO:0007669"/>
    <property type="project" value="InterPro"/>
</dbReference>
<dbReference type="Pfam" id="PF12763">
    <property type="entry name" value="EH"/>
    <property type="match status" value="1"/>
</dbReference>
<evidence type="ECO:0000256" key="5">
    <source>
        <dbReference type="ARBA" id="ARBA00022583"/>
    </source>
</evidence>
<dbReference type="InterPro" id="IPR000261">
    <property type="entry name" value="EH_dom"/>
</dbReference>
<dbReference type="AlphaFoldDB" id="A0AB34FPJ5"/>
<dbReference type="GO" id="GO:0010008">
    <property type="term" value="C:endosome membrane"/>
    <property type="evidence" value="ECO:0007669"/>
    <property type="project" value="UniProtKB-SubCell"/>
</dbReference>
<dbReference type="PROSITE" id="PS50222">
    <property type="entry name" value="EF_HAND_2"/>
    <property type="match status" value="1"/>
</dbReference>
<dbReference type="PANTHER" id="PTHR11216:SF170">
    <property type="entry name" value="DYNAMIN ASSOCIATED PROTEIN 160, ISOFORM D"/>
    <property type="match status" value="1"/>
</dbReference>
<sequence>MGFKVCRVEHPSSDPASGPETASRGWNPWSGNRPQSPAPPYSESGPTPPPQLPPRNSYQAPAPVRPHIERLFHENCEGKPYLTAIEAAPLFLQSGLAKSSLSDIWEQVDLDRDGRLNIDEFAQAMWLIELRTGGTGGYLQTTPAQPPDMAASSNQPHSRPSSYHSAISPYPSPPSSSHPVAIPPPYQRAPYQSYPSSQPYSAPPLQPQQWQQANPAIPPPPPDLMTMSKAMICAGCEAGILPDDVIYHCAKCDKKNDGLSYCERCYAAGQGRDCQHGGSKRVKLTEGDLPIRDKDGSWGLGVKCIKCKTKMRKKDLCFKCSHCWDPDFCPNCWRSKDKRCKHAAKGKVKMCRVGRKEDDDIWNIIDDVTEVLVG</sequence>
<reference evidence="15" key="1">
    <citation type="submission" date="2023-01" db="EMBL/GenBank/DDBJ databases">
        <title>The growth and conidiation of Purpureocillium lavendulum are regulated by nitrogen source and histone H3K14 acetylation.</title>
        <authorList>
            <person name="Tang P."/>
            <person name="Han J."/>
            <person name="Zhang C."/>
            <person name="Tang P."/>
            <person name="Qi F."/>
            <person name="Zhang K."/>
            <person name="Liang L."/>
        </authorList>
    </citation>
    <scope>NUCLEOTIDE SEQUENCE</scope>
    <source>
        <strain evidence="15">YMF1.00683</strain>
    </source>
</reference>
<evidence type="ECO:0000256" key="2">
    <source>
        <dbReference type="ARBA" id="ARBA00004134"/>
    </source>
</evidence>
<evidence type="ECO:0000256" key="3">
    <source>
        <dbReference type="ARBA" id="ARBA00004413"/>
    </source>
</evidence>
<keyword evidence="7" id="KW-0106">Calcium</keyword>
<dbReference type="InterPro" id="IPR011992">
    <property type="entry name" value="EF-hand-dom_pair"/>
</dbReference>
<feature type="compositionally biased region" description="Pro residues" evidence="12">
    <location>
        <begin position="36"/>
        <end position="53"/>
    </location>
</feature>
<dbReference type="InterPro" id="IPR018247">
    <property type="entry name" value="EF_Hand_1_Ca_BS"/>
</dbReference>
<feature type="region of interest" description="Disordered" evidence="12">
    <location>
        <begin position="1"/>
        <end position="61"/>
    </location>
</feature>
<keyword evidence="5" id="KW-0254">Endocytosis</keyword>
<dbReference type="SMART" id="SM00027">
    <property type="entry name" value="EH"/>
    <property type="match status" value="1"/>
</dbReference>
<dbReference type="GO" id="GO:0030479">
    <property type="term" value="C:actin cortical patch"/>
    <property type="evidence" value="ECO:0007669"/>
    <property type="project" value="UniProtKB-SubCell"/>
</dbReference>
<comment type="function">
    <text evidence="11">Component of the PAN1 actin cytoskeleton-regulatory complex required for the internalization of endosomes during actin-coupled endocytosis. The complex links the site of endocytosis to the cell membrane-associated actin cytoskeleton. Mediates uptake of external molecules and vacuolar degradation of plasma membrane proteins. Plays a role in the proper organization of the cell membrane-associated actin cytoskeleton and promotes its destabilization.</text>
</comment>
<dbReference type="SUPFAM" id="SSF47473">
    <property type="entry name" value="EF-hand"/>
    <property type="match status" value="1"/>
</dbReference>
<keyword evidence="10" id="KW-0206">Cytoskeleton</keyword>
<name>A0AB34FPJ5_9HYPO</name>
<protein>
    <submittedName>
        <fullName evidence="15">BolA domain-containing protein</fullName>
    </submittedName>
</protein>
<feature type="domain" description="EH" evidence="13">
    <location>
        <begin position="64"/>
        <end position="157"/>
    </location>
</feature>
<gene>
    <name evidence="15" type="ORF">O9K51_06847</name>
</gene>
<evidence type="ECO:0000313" key="16">
    <source>
        <dbReference type="Proteomes" id="UP001163105"/>
    </source>
</evidence>
<keyword evidence="16" id="KW-1185">Reference proteome</keyword>